<dbReference type="GO" id="GO:0120147">
    <property type="term" value="F:formylglycine-generating oxidase activity"/>
    <property type="evidence" value="ECO:0007669"/>
    <property type="project" value="TreeGrafter"/>
</dbReference>
<sequence length="347" mass="40152">MSFSFRFFIITVLAGLLFTGCQENKKNTPINVVESKPVIPHNDYYKKYMREISFIKTRADSASTKGMLKIKGGDYMMGSSDSLGKRDEYPRHQETVKDLWVDKTEVTNAQFREFVEATGYVTTAERSFEINGKKYEPGSLVFDPTNPRYWWKFTKGANWKHPEGPDTNIKGKDDYPVVQVSWYDAMAYAKWAGKRLPTEAEFEYLNRAGNDTIIYNWGNDFSVATEKANFFQGDFPFQNFVEDHYEKAAPVKSFPANNFGLYDTTGNVWEWCLDTYYPDAYLMLRVRENGYFKDYENRNQEKVIRGGSFLCSESYCKGYRTSTRMSSAPDSGLEHTGFRCVRDVKKS</sequence>
<evidence type="ECO:0000313" key="2">
    <source>
        <dbReference type="EMBL" id="AVR46952.1"/>
    </source>
</evidence>
<dbReference type="Pfam" id="PF03781">
    <property type="entry name" value="FGE-sulfatase"/>
    <property type="match status" value="1"/>
</dbReference>
<protein>
    <submittedName>
        <fullName evidence="2">Formylglycine-generating enzyme family protein</fullName>
    </submittedName>
</protein>
<feature type="domain" description="Sulfatase-modifying factor enzyme-like" evidence="1">
    <location>
        <begin position="64"/>
        <end position="342"/>
    </location>
</feature>
<dbReference type="SUPFAM" id="SSF56436">
    <property type="entry name" value="C-type lectin-like"/>
    <property type="match status" value="1"/>
</dbReference>
<dbReference type="InterPro" id="IPR051043">
    <property type="entry name" value="Sulfatase_Mod_Factor_Kinase"/>
</dbReference>
<keyword evidence="3" id="KW-1185">Reference proteome</keyword>
<dbReference type="InterPro" id="IPR042095">
    <property type="entry name" value="SUMF_sf"/>
</dbReference>
<dbReference type="InterPro" id="IPR005532">
    <property type="entry name" value="SUMF_dom"/>
</dbReference>
<dbReference type="OrthoDB" id="9768004at2"/>
<dbReference type="RefSeq" id="WP_107013723.1">
    <property type="nucleotide sequence ID" value="NZ_CP028136.1"/>
</dbReference>
<gene>
    <name evidence="2" type="ORF">C7S20_17750</name>
</gene>
<dbReference type="PANTHER" id="PTHR23150">
    <property type="entry name" value="SULFATASE MODIFYING FACTOR 1, 2"/>
    <property type="match status" value="1"/>
</dbReference>
<evidence type="ECO:0000313" key="3">
    <source>
        <dbReference type="Proteomes" id="UP000241507"/>
    </source>
</evidence>
<dbReference type="PROSITE" id="PS51257">
    <property type="entry name" value="PROKAR_LIPOPROTEIN"/>
    <property type="match status" value="1"/>
</dbReference>
<dbReference type="Proteomes" id="UP000241507">
    <property type="component" value="Chromosome"/>
</dbReference>
<dbReference type="KEGG" id="grs:C7S20_17750"/>
<organism evidence="2 3">
    <name type="scientific">Christiangramia fulva</name>
    <dbReference type="NCBI Taxonomy" id="2126553"/>
    <lineage>
        <taxon>Bacteria</taxon>
        <taxon>Pseudomonadati</taxon>
        <taxon>Bacteroidota</taxon>
        <taxon>Flavobacteriia</taxon>
        <taxon>Flavobacteriales</taxon>
        <taxon>Flavobacteriaceae</taxon>
        <taxon>Christiangramia</taxon>
    </lineage>
</organism>
<evidence type="ECO:0000259" key="1">
    <source>
        <dbReference type="Pfam" id="PF03781"/>
    </source>
</evidence>
<reference evidence="3" key="1">
    <citation type="submission" date="2018-03" db="EMBL/GenBank/DDBJ databases">
        <title>Gramella fulva sp. nov., isolated from a dry surface of tidal flat.</title>
        <authorList>
            <person name="Hwang S.H."/>
            <person name="Hwang W.M."/>
            <person name="Kang K."/>
            <person name="Ahn T.-Y."/>
        </authorList>
    </citation>
    <scope>NUCLEOTIDE SEQUENCE [LARGE SCALE GENOMIC DNA]</scope>
    <source>
        <strain evidence="3">SH35</strain>
    </source>
</reference>
<accession>A0A2R3Z9U6</accession>
<name>A0A2R3Z9U6_9FLAO</name>
<dbReference type="PANTHER" id="PTHR23150:SF19">
    <property type="entry name" value="FORMYLGLYCINE-GENERATING ENZYME"/>
    <property type="match status" value="1"/>
</dbReference>
<dbReference type="InterPro" id="IPR016187">
    <property type="entry name" value="CTDL_fold"/>
</dbReference>
<dbReference type="Gene3D" id="3.90.1580.10">
    <property type="entry name" value="paralog of FGE (formylglycine-generating enzyme)"/>
    <property type="match status" value="1"/>
</dbReference>
<dbReference type="EMBL" id="CP028136">
    <property type="protein sequence ID" value="AVR46952.1"/>
    <property type="molecule type" value="Genomic_DNA"/>
</dbReference>
<proteinExistence type="predicted"/>
<dbReference type="AlphaFoldDB" id="A0A2R3Z9U6"/>